<protein>
    <recommendedName>
        <fullName evidence="3">STAS domain-containing protein</fullName>
    </recommendedName>
</protein>
<name>A9HHE4_GLUDA</name>
<accession>A9HHE4</accession>
<evidence type="ECO:0008006" key="3">
    <source>
        <dbReference type="Google" id="ProtNLM"/>
    </source>
</evidence>
<gene>
    <name evidence="1" type="ordered locus">GDI1683</name>
</gene>
<dbReference type="SUPFAM" id="SSF52091">
    <property type="entry name" value="SpoIIaa-like"/>
    <property type="match status" value="1"/>
</dbReference>
<organism evidence="1 2">
    <name type="scientific">Gluconacetobacter diazotrophicus (strain ATCC 49037 / DSM 5601 / CCUG 37298 / CIP 103539 / LMG 7603 / PAl5)</name>
    <dbReference type="NCBI Taxonomy" id="272568"/>
    <lineage>
        <taxon>Bacteria</taxon>
        <taxon>Pseudomonadati</taxon>
        <taxon>Pseudomonadota</taxon>
        <taxon>Alphaproteobacteria</taxon>
        <taxon>Acetobacterales</taxon>
        <taxon>Acetobacteraceae</taxon>
        <taxon>Gluconacetobacter</taxon>
    </lineage>
</organism>
<dbReference type="KEGG" id="gdi:GDI1683"/>
<dbReference type="Proteomes" id="UP000001176">
    <property type="component" value="Chromosome"/>
</dbReference>
<dbReference type="InterPro" id="IPR036513">
    <property type="entry name" value="STAS_dom_sf"/>
</dbReference>
<dbReference type="EMBL" id="AM889285">
    <property type="protein sequence ID" value="CAP55626.1"/>
    <property type="molecule type" value="Genomic_DNA"/>
</dbReference>
<evidence type="ECO:0000313" key="2">
    <source>
        <dbReference type="Proteomes" id="UP000001176"/>
    </source>
</evidence>
<sequence>MGGILMAAASLSTSIESGAGPAVCVTLPERLDTAAAFALKGMIEQAKEQGGANGVSLDSSGVAYVGGLCLQILVASGCPLVSPSEQVKEAYSLFGTGEFLSEPLTLPVEQ</sequence>
<evidence type="ECO:0000313" key="1">
    <source>
        <dbReference type="EMBL" id="CAP55626.1"/>
    </source>
</evidence>
<proteinExistence type="predicted"/>
<keyword evidence="2" id="KW-1185">Reference proteome</keyword>
<reference evidence="1 2" key="1">
    <citation type="journal article" date="2009" name="BMC Genomics">
        <title>Complete genome sequence of the sugarcane nitrogen-fixing endophyte Gluconacetobacter diazotrophicus Pal5.</title>
        <authorList>
            <person name="Bertalan M."/>
            <person name="Albano R."/>
            <person name="Padua V."/>
            <person name="Rouws L."/>
            <person name="Rojas C."/>
            <person name="Hemerly A."/>
            <person name="Teixeira K."/>
            <person name="Schwab S."/>
            <person name="Araujo J."/>
            <person name="Oliveira A."/>
            <person name="Franca L."/>
            <person name="Magalhaes V."/>
            <person name="Alqueres S."/>
            <person name="Cardoso A."/>
            <person name="Almeida W."/>
            <person name="Loureiro M.M."/>
            <person name="Nogueira E."/>
            <person name="Cidade D."/>
            <person name="Oliveira D."/>
            <person name="Simao T."/>
            <person name="Macedo J."/>
            <person name="Valadao A."/>
            <person name="Dreschsel M."/>
            <person name="Freitas F."/>
            <person name="Vidal M."/>
            <person name="Guedes H."/>
            <person name="Rodrigues E."/>
            <person name="Meneses C."/>
            <person name="Brioso P."/>
            <person name="Pozzer L."/>
            <person name="Figueiredo D."/>
            <person name="Montano H."/>
            <person name="Junior J."/>
            <person name="Filho G."/>
            <person name="Flores V."/>
            <person name="Ferreira B."/>
            <person name="Branco A."/>
            <person name="Gonzalez P."/>
            <person name="Guillobel H."/>
            <person name="Lemos M."/>
            <person name="Seibel L."/>
            <person name="Macedo J."/>
            <person name="Alves-Ferreira M."/>
            <person name="Sachetto-Martins G."/>
            <person name="Coelho A."/>
            <person name="Santos E."/>
            <person name="Amaral G."/>
            <person name="Neves A."/>
            <person name="Pacheco A.B."/>
            <person name="Carvalho D."/>
            <person name="Lery L."/>
            <person name="Bisch P."/>
            <person name="Rossle S.C."/>
            <person name="Urmenyi T."/>
            <person name="Kruger W.V."/>
            <person name="Martins O."/>
            <person name="Baldani J.I."/>
            <person name="Ferreira P.C."/>
        </authorList>
    </citation>
    <scope>NUCLEOTIDE SEQUENCE [LARGE SCALE GENOMIC DNA]</scope>
    <source>
        <strain evidence="2">ATCC 49037 / DSM 5601 / CCUG 37298 / CIP 103539 / LMG 7603 / PAl5</strain>
    </source>
</reference>
<dbReference type="AlphaFoldDB" id="A9HHE4"/>